<dbReference type="GO" id="GO:0005634">
    <property type="term" value="C:nucleus"/>
    <property type="evidence" value="ECO:0007669"/>
    <property type="project" value="TreeGrafter"/>
</dbReference>
<dbReference type="CDD" id="cd17743">
    <property type="entry name" value="BRCT_BRC1_like_rpt5"/>
    <property type="match status" value="1"/>
</dbReference>
<dbReference type="CDD" id="cd18437">
    <property type="entry name" value="BRCT_BRC1_like_rpt3"/>
    <property type="match status" value="1"/>
</dbReference>
<feature type="region of interest" description="Disordered" evidence="1">
    <location>
        <begin position="557"/>
        <end position="581"/>
    </location>
</feature>
<feature type="compositionally biased region" description="Polar residues" evidence="1">
    <location>
        <begin position="831"/>
        <end position="845"/>
    </location>
</feature>
<evidence type="ECO:0000259" key="2">
    <source>
        <dbReference type="PROSITE" id="PS50172"/>
    </source>
</evidence>
<dbReference type="Pfam" id="PF00533">
    <property type="entry name" value="BRCT"/>
    <property type="match status" value="1"/>
</dbReference>
<feature type="compositionally biased region" description="Polar residues" evidence="1">
    <location>
        <begin position="777"/>
        <end position="788"/>
    </location>
</feature>
<dbReference type="SUPFAM" id="SSF52113">
    <property type="entry name" value="BRCT domain"/>
    <property type="match status" value="4"/>
</dbReference>
<dbReference type="AlphaFoldDB" id="A0A197JTX8"/>
<evidence type="ECO:0000313" key="3">
    <source>
        <dbReference type="EMBL" id="OAQ27759.1"/>
    </source>
</evidence>
<dbReference type="CDD" id="cd00027">
    <property type="entry name" value="BRCT"/>
    <property type="match status" value="1"/>
</dbReference>
<dbReference type="PANTHER" id="PTHR47667">
    <property type="entry name" value="REGULATOR OF TY1 TRANSPOSITION PROTEIN 107"/>
    <property type="match status" value="1"/>
</dbReference>
<dbReference type="CDD" id="cd18432">
    <property type="entry name" value="BRCT_PAXIP1_rpt6_like"/>
    <property type="match status" value="1"/>
</dbReference>
<keyword evidence="4" id="KW-1185">Reference proteome</keyword>
<feature type="domain" description="BRCT" evidence="2">
    <location>
        <begin position="878"/>
        <end position="935"/>
    </location>
</feature>
<feature type="domain" description="BRCT" evidence="2">
    <location>
        <begin position="201"/>
        <end position="292"/>
    </location>
</feature>
<dbReference type="InterPro" id="IPR036420">
    <property type="entry name" value="BRCT_dom_sf"/>
</dbReference>
<dbReference type="STRING" id="1314771.A0A197JTX8"/>
<evidence type="ECO:0000313" key="4">
    <source>
        <dbReference type="Proteomes" id="UP000078512"/>
    </source>
</evidence>
<dbReference type="Pfam" id="PF16589">
    <property type="entry name" value="BRCT_2"/>
    <property type="match status" value="1"/>
</dbReference>
<feature type="region of interest" description="Disordered" evidence="1">
    <location>
        <begin position="1011"/>
        <end position="1041"/>
    </location>
</feature>
<evidence type="ECO:0000256" key="1">
    <source>
        <dbReference type="SAM" id="MobiDB-lite"/>
    </source>
</evidence>
<feature type="compositionally biased region" description="Acidic residues" evidence="1">
    <location>
        <begin position="1029"/>
        <end position="1041"/>
    </location>
</feature>
<protein>
    <recommendedName>
        <fullName evidence="2">BRCT domain-containing protein</fullName>
    </recommendedName>
</protein>
<dbReference type="Pfam" id="PF12738">
    <property type="entry name" value="PTCB-BRCT"/>
    <property type="match status" value="2"/>
</dbReference>
<proteinExistence type="predicted"/>
<feature type="compositionally biased region" description="Acidic residues" evidence="1">
    <location>
        <begin position="74"/>
        <end position="88"/>
    </location>
</feature>
<dbReference type="GO" id="GO:0006302">
    <property type="term" value="P:double-strand break repair"/>
    <property type="evidence" value="ECO:0007669"/>
    <property type="project" value="TreeGrafter"/>
</dbReference>
<dbReference type="EMBL" id="KV442054">
    <property type="protein sequence ID" value="OAQ27759.1"/>
    <property type="molecule type" value="Genomic_DNA"/>
</dbReference>
<dbReference type="GO" id="GO:1990683">
    <property type="term" value="P:DNA double-strand break attachment to nuclear envelope"/>
    <property type="evidence" value="ECO:0007669"/>
    <property type="project" value="TreeGrafter"/>
</dbReference>
<dbReference type="InterPro" id="IPR053036">
    <property type="entry name" value="CellCycle_DNARepair_Reg"/>
</dbReference>
<feature type="compositionally biased region" description="Acidic residues" evidence="1">
    <location>
        <begin position="743"/>
        <end position="757"/>
    </location>
</feature>
<feature type="compositionally biased region" description="Low complexity" evidence="1">
    <location>
        <begin position="662"/>
        <end position="696"/>
    </location>
</feature>
<feature type="compositionally biased region" description="Basic and acidic residues" evidence="1">
    <location>
        <begin position="55"/>
        <end position="73"/>
    </location>
</feature>
<feature type="region of interest" description="Disordered" evidence="1">
    <location>
        <begin position="1"/>
        <end position="94"/>
    </location>
</feature>
<feature type="compositionally biased region" description="Low complexity" evidence="1">
    <location>
        <begin position="603"/>
        <end position="618"/>
    </location>
</feature>
<accession>A0A197JTX8</accession>
<feature type="compositionally biased region" description="Polar residues" evidence="1">
    <location>
        <begin position="1"/>
        <end position="26"/>
    </location>
</feature>
<feature type="compositionally biased region" description="Low complexity" evidence="1">
    <location>
        <begin position="625"/>
        <end position="635"/>
    </location>
</feature>
<dbReference type="OrthoDB" id="342264at2759"/>
<feature type="domain" description="BRCT" evidence="2">
    <location>
        <begin position="430"/>
        <end position="513"/>
    </location>
</feature>
<dbReference type="Proteomes" id="UP000078512">
    <property type="component" value="Unassembled WGS sequence"/>
</dbReference>
<dbReference type="Gene3D" id="3.40.50.10190">
    <property type="entry name" value="BRCT domain"/>
    <property type="match status" value="5"/>
</dbReference>
<organism evidence="3 4">
    <name type="scientific">Linnemannia elongata AG-77</name>
    <dbReference type="NCBI Taxonomy" id="1314771"/>
    <lineage>
        <taxon>Eukaryota</taxon>
        <taxon>Fungi</taxon>
        <taxon>Fungi incertae sedis</taxon>
        <taxon>Mucoromycota</taxon>
        <taxon>Mortierellomycotina</taxon>
        <taxon>Mortierellomycetes</taxon>
        <taxon>Mortierellales</taxon>
        <taxon>Mortierellaceae</taxon>
        <taxon>Linnemannia</taxon>
    </lineage>
</organism>
<name>A0A197JTX8_9FUNG</name>
<dbReference type="Pfam" id="PF16770">
    <property type="entry name" value="RTT107_BRCT_5"/>
    <property type="match status" value="1"/>
</dbReference>
<dbReference type="PROSITE" id="PS50172">
    <property type="entry name" value="BRCT"/>
    <property type="match status" value="4"/>
</dbReference>
<dbReference type="PANTHER" id="PTHR47667:SF1">
    <property type="entry name" value="REGULATOR OF TY1 TRANSPOSITION PROTEIN 107"/>
    <property type="match status" value="1"/>
</dbReference>
<gene>
    <name evidence="3" type="ORF">K457DRAFT_113747</name>
</gene>
<dbReference type="GO" id="GO:0035361">
    <property type="term" value="C:Cul8-RING ubiquitin ligase complex"/>
    <property type="evidence" value="ECO:0007669"/>
    <property type="project" value="TreeGrafter"/>
</dbReference>
<reference evidence="3 4" key="1">
    <citation type="submission" date="2016-05" db="EMBL/GenBank/DDBJ databases">
        <title>Genome sequencing reveals origins of a unique bacterial endosymbiosis in the earliest lineages of terrestrial Fungi.</title>
        <authorList>
            <consortium name="DOE Joint Genome Institute"/>
            <person name="Uehling J."/>
            <person name="Gryganskyi A."/>
            <person name="Hameed K."/>
            <person name="Tschaplinski T."/>
            <person name="Misztal P."/>
            <person name="Wu S."/>
            <person name="Desiro A."/>
            <person name="Vande Pol N."/>
            <person name="Du Z.-Y."/>
            <person name="Zienkiewicz A."/>
            <person name="Zienkiewicz K."/>
            <person name="Morin E."/>
            <person name="Tisserant E."/>
            <person name="Splivallo R."/>
            <person name="Hainaut M."/>
            <person name="Henrissat B."/>
            <person name="Ohm R."/>
            <person name="Kuo A."/>
            <person name="Yan J."/>
            <person name="Lipzen A."/>
            <person name="Nolan M."/>
            <person name="Labutti K."/>
            <person name="Barry K."/>
            <person name="Goldstein A."/>
            <person name="Labbe J."/>
            <person name="Schadt C."/>
            <person name="Tuskan G."/>
            <person name="Grigoriev I."/>
            <person name="Martin F."/>
            <person name="Vilgalys R."/>
            <person name="Bonito G."/>
        </authorList>
    </citation>
    <scope>NUCLEOTIDE SEQUENCE [LARGE SCALE GENOMIC DNA]</scope>
    <source>
        <strain evidence="3 4">AG-77</strain>
    </source>
</reference>
<feature type="region of interest" description="Disordered" evidence="1">
    <location>
        <begin position="593"/>
        <end position="847"/>
    </location>
</feature>
<dbReference type="CDD" id="cd18436">
    <property type="entry name" value="BRCT_BRC1_like_rpt2"/>
    <property type="match status" value="1"/>
</dbReference>
<sequence length="1090" mass="119318">MSHSGGDSISNVDEQQQHQPTLTASGQEEDAPMSVVQHNPGSPGPLTPTSNFGGDEEHHDVGGEEEGADHVDDGAGEVEGEQEEEEQQQGEGDAHEQDMVVDLFFQNVVFYLSPFLPKALADELETALCEHGAMKTRTSTSTSQIAWETTTSPTTHIISENLDIPDYKHAVARGIHIVTPEWVRRSIKTGIVQDPYAFSADPRMIFSGLCITTTGLPDYDRQLICDALDSYGGSFSATLSNNVTHLIALAPSGAKYDYAMAHPELNIKVVMPHWFQTCCNARCHIPETMYLYPDPPMQEMDDEMYPKPRPAPTPQLFANSVKSVVNFLNSPNENQDKFLQDKYIFMEADLPIIPENLQKFAERITQAGGYLVDEYANDMVDIVICRVRDGDLYFEASSDGKIVASLDWMYHVLRTGTMPSPTASLLHYPIPNGYIPGMTSLVMTVSNYNGPIREYLKRMIIATGAIYKPELASKTHAEPTTHIICGDASGEKYAKGNEWNVKVVNHFWLEDCYLSWCMQSETKPRYGLFPLNSQLTEVFGTGLSPDLIEEWTTPDAFEDVGTQPDTNEAREESASSNVDPIAATSLLLKGMATGGDEHHSEQLEQPEQPEQPGQLEQPAPEKSKAATRATRRSSAGPAGMEGVETHQSTPSPRKATPRRGSKSASVAAQEASSSSSSHADNDAAMPGSSSPGGVRVVSRRRGAALEATKALQQIVPDMNDFQDELRDEKRRKKRGKTAPIDDRDPDDSMDVDAEETDALPNPRKTPTSPTKRKRISMGTTEGPSTPVKSQEDTGNESESAVVAAGLKTPVKRSRKVIKADKDREASAVPAESTTLADETSESTTAPVPVSKFKHARYISTGLTKEPSAKQVKALKALGIVSTTAVDQCTHLVAKNVGRTEKFLTALAQGKIIVHEDWLQACVDANAILDEKDYQIQDPENEAKFAMNLSESLERAQEKKVFENCVIYISPSTVPKLAALKTLVEAGGGKATALLQTGLGFLKDRIIKSNQRKEAAAKKGSKNRKKKQETEDEDEDDEEEDNEVLAVVSCEDDKDMWGPILDAGALVYSHELIIFGILRQKLDLGRTHALA</sequence>
<feature type="domain" description="BRCT" evidence="2">
    <location>
        <begin position="100"/>
        <end position="200"/>
    </location>
</feature>
<dbReference type="SMART" id="SM00292">
    <property type="entry name" value="BRCT"/>
    <property type="match status" value="6"/>
</dbReference>
<dbReference type="InterPro" id="IPR001357">
    <property type="entry name" value="BRCT_dom"/>
</dbReference>